<reference evidence="1" key="2">
    <citation type="journal article" date="2024" name="Plant">
        <title>Genomic evolution and insights into agronomic trait innovations of Sesamum species.</title>
        <authorList>
            <person name="Miao H."/>
            <person name="Wang L."/>
            <person name="Qu L."/>
            <person name="Liu H."/>
            <person name="Sun Y."/>
            <person name="Le M."/>
            <person name="Wang Q."/>
            <person name="Wei S."/>
            <person name="Zheng Y."/>
            <person name="Lin W."/>
            <person name="Duan Y."/>
            <person name="Cao H."/>
            <person name="Xiong S."/>
            <person name="Wang X."/>
            <person name="Wei L."/>
            <person name="Li C."/>
            <person name="Ma Q."/>
            <person name="Ju M."/>
            <person name="Zhao R."/>
            <person name="Li G."/>
            <person name="Mu C."/>
            <person name="Tian Q."/>
            <person name="Mei H."/>
            <person name="Zhang T."/>
            <person name="Gao T."/>
            <person name="Zhang H."/>
        </authorList>
    </citation>
    <scope>NUCLEOTIDE SEQUENCE</scope>
    <source>
        <strain evidence="1">KEN1</strain>
    </source>
</reference>
<gene>
    <name evidence="1" type="ORF">Slati_2908100</name>
</gene>
<comment type="caution">
    <text evidence="1">The sequence shown here is derived from an EMBL/GenBank/DDBJ whole genome shotgun (WGS) entry which is preliminary data.</text>
</comment>
<evidence type="ECO:0000313" key="1">
    <source>
        <dbReference type="EMBL" id="KAL0427333.1"/>
    </source>
</evidence>
<organism evidence="1">
    <name type="scientific">Sesamum latifolium</name>
    <dbReference type="NCBI Taxonomy" id="2727402"/>
    <lineage>
        <taxon>Eukaryota</taxon>
        <taxon>Viridiplantae</taxon>
        <taxon>Streptophyta</taxon>
        <taxon>Embryophyta</taxon>
        <taxon>Tracheophyta</taxon>
        <taxon>Spermatophyta</taxon>
        <taxon>Magnoliopsida</taxon>
        <taxon>eudicotyledons</taxon>
        <taxon>Gunneridae</taxon>
        <taxon>Pentapetalae</taxon>
        <taxon>asterids</taxon>
        <taxon>lamiids</taxon>
        <taxon>Lamiales</taxon>
        <taxon>Pedaliaceae</taxon>
        <taxon>Sesamum</taxon>
    </lineage>
</organism>
<accession>A0AAW2VDP6</accession>
<sequence>MHPDFLVDKINHGGSSSNVPETAPTSILRKQAALKVHDEATGEDERINTLESFQSTLEVQALLAAGYKPDSLLLNVDMHQAPFMGSKSLVINIPFHFSVRGSVRRAVGGK</sequence>
<dbReference type="EMBL" id="JACGWN010000010">
    <property type="protein sequence ID" value="KAL0427333.1"/>
    <property type="molecule type" value="Genomic_DNA"/>
</dbReference>
<proteinExistence type="predicted"/>
<reference evidence="1" key="1">
    <citation type="submission" date="2020-06" db="EMBL/GenBank/DDBJ databases">
        <authorList>
            <person name="Li T."/>
            <person name="Hu X."/>
            <person name="Zhang T."/>
            <person name="Song X."/>
            <person name="Zhang H."/>
            <person name="Dai N."/>
            <person name="Sheng W."/>
            <person name="Hou X."/>
            <person name="Wei L."/>
        </authorList>
    </citation>
    <scope>NUCLEOTIDE SEQUENCE</scope>
    <source>
        <strain evidence="1">KEN1</strain>
        <tissue evidence="1">Leaf</tissue>
    </source>
</reference>
<dbReference type="AlphaFoldDB" id="A0AAW2VDP6"/>
<protein>
    <submittedName>
        <fullName evidence="1">Uncharacterized protein</fullName>
    </submittedName>
</protein>
<name>A0AAW2VDP6_9LAMI</name>